<protein>
    <submittedName>
        <fullName evidence="6">DNA polymerase X family</fullName>
    </submittedName>
</protein>
<reference evidence="6" key="1">
    <citation type="submission" date="2020-02" db="EMBL/GenBank/DDBJ databases">
        <authorList>
            <person name="Meier V. D."/>
        </authorList>
    </citation>
    <scope>NUCLEOTIDE SEQUENCE</scope>
    <source>
        <strain evidence="6">AVDCRST_MAG73</strain>
    </source>
</reference>
<feature type="domain" description="DNA-directed DNA polymerase X" evidence="5">
    <location>
        <begin position="4"/>
        <end position="299"/>
    </location>
</feature>
<dbReference type="CDD" id="cd07436">
    <property type="entry name" value="PHP_PolX"/>
    <property type="match status" value="1"/>
</dbReference>
<dbReference type="AlphaFoldDB" id="A0A6J4TJN7"/>
<dbReference type="PIRSF" id="PIRSF005047">
    <property type="entry name" value="UCP005047_YshC"/>
    <property type="match status" value="1"/>
</dbReference>
<dbReference type="PANTHER" id="PTHR36928">
    <property type="entry name" value="PHOSPHATASE YCDX-RELATED"/>
    <property type="match status" value="1"/>
</dbReference>
<feature type="domain" description="Helix-hairpin-helix DNA-binding motif class 1" evidence="3">
    <location>
        <begin position="54"/>
        <end position="73"/>
    </location>
</feature>
<dbReference type="Pfam" id="PF02811">
    <property type="entry name" value="PHP"/>
    <property type="match status" value="1"/>
</dbReference>
<dbReference type="Gene3D" id="1.10.150.20">
    <property type="entry name" value="5' to 3' exonuclease, C-terminal subdomain"/>
    <property type="match status" value="1"/>
</dbReference>
<dbReference type="InterPro" id="IPR022311">
    <property type="entry name" value="PolX-like"/>
</dbReference>
<dbReference type="Gene3D" id="3.30.460.10">
    <property type="entry name" value="Beta Polymerase, domain 2"/>
    <property type="match status" value="1"/>
</dbReference>
<dbReference type="SMART" id="SM00483">
    <property type="entry name" value="POLXc"/>
    <property type="match status" value="1"/>
</dbReference>
<dbReference type="PANTHER" id="PTHR36928:SF1">
    <property type="entry name" value="PHOSPHATASE YCDX-RELATED"/>
    <property type="match status" value="1"/>
</dbReference>
<dbReference type="GO" id="GO:0005829">
    <property type="term" value="C:cytosol"/>
    <property type="evidence" value="ECO:0007669"/>
    <property type="project" value="TreeGrafter"/>
</dbReference>
<dbReference type="SUPFAM" id="SSF81301">
    <property type="entry name" value="Nucleotidyltransferase"/>
    <property type="match status" value="1"/>
</dbReference>
<dbReference type="InterPro" id="IPR043519">
    <property type="entry name" value="NT_sf"/>
</dbReference>
<feature type="domain" description="Polymerase/histidinol phosphatase N-terminal" evidence="4">
    <location>
        <begin position="323"/>
        <end position="400"/>
    </location>
</feature>
<dbReference type="SMART" id="SM00481">
    <property type="entry name" value="POLIIIAc"/>
    <property type="match status" value="1"/>
</dbReference>
<dbReference type="SUPFAM" id="SSF89550">
    <property type="entry name" value="PHP domain-like"/>
    <property type="match status" value="1"/>
</dbReference>
<dbReference type="InterPro" id="IPR016195">
    <property type="entry name" value="Pol/histidinol_Pase-like"/>
</dbReference>
<dbReference type="GO" id="GO:0008270">
    <property type="term" value="F:zinc ion binding"/>
    <property type="evidence" value="ECO:0007669"/>
    <property type="project" value="TreeGrafter"/>
</dbReference>
<dbReference type="InterPro" id="IPR027421">
    <property type="entry name" value="DNA_pol_lamdba_lyase_dom_sf"/>
</dbReference>
<feature type="domain" description="Helix-hairpin-helix DNA-binding motif class 1" evidence="3">
    <location>
        <begin position="94"/>
        <end position="113"/>
    </location>
</feature>
<evidence type="ECO:0000259" key="4">
    <source>
        <dbReference type="SMART" id="SM00481"/>
    </source>
</evidence>
<feature type="domain" description="Helix-hairpin-helix DNA-binding motif class 1" evidence="3">
    <location>
        <begin position="129"/>
        <end position="148"/>
    </location>
</feature>
<evidence type="ECO:0000259" key="5">
    <source>
        <dbReference type="SMART" id="SM00483"/>
    </source>
</evidence>
<evidence type="ECO:0000256" key="2">
    <source>
        <dbReference type="ARBA" id="ARBA00022705"/>
    </source>
</evidence>
<dbReference type="GO" id="GO:0003677">
    <property type="term" value="F:DNA binding"/>
    <property type="evidence" value="ECO:0007669"/>
    <property type="project" value="InterPro"/>
</dbReference>
<dbReference type="InterPro" id="IPR002054">
    <property type="entry name" value="DNA-dir_DNA_pol_X"/>
</dbReference>
<dbReference type="InterPro" id="IPR010996">
    <property type="entry name" value="HHH_MUS81"/>
</dbReference>
<dbReference type="Gene3D" id="1.10.150.110">
    <property type="entry name" value="DNA polymerase beta, N-terminal domain-like"/>
    <property type="match status" value="1"/>
</dbReference>
<dbReference type="Pfam" id="PF14716">
    <property type="entry name" value="HHH_8"/>
    <property type="match status" value="1"/>
</dbReference>
<dbReference type="GO" id="GO:0042578">
    <property type="term" value="F:phosphoric ester hydrolase activity"/>
    <property type="evidence" value="ECO:0007669"/>
    <property type="project" value="TreeGrafter"/>
</dbReference>
<proteinExistence type="predicted"/>
<dbReference type="InterPro" id="IPR047967">
    <property type="entry name" value="PolX_PHP"/>
</dbReference>
<keyword evidence="2" id="KW-0235">DNA replication</keyword>
<evidence type="ECO:0000259" key="3">
    <source>
        <dbReference type="SMART" id="SM00278"/>
    </source>
</evidence>
<evidence type="ECO:0000313" key="6">
    <source>
        <dbReference type="EMBL" id="CAA9525647.1"/>
    </source>
</evidence>
<dbReference type="Pfam" id="PF14520">
    <property type="entry name" value="HHH_5"/>
    <property type="match status" value="1"/>
</dbReference>
<name>A0A6J4TJN7_9BACT</name>
<evidence type="ECO:0000256" key="1">
    <source>
        <dbReference type="ARBA" id="ARBA00022634"/>
    </source>
</evidence>
<keyword evidence="1" id="KW-0237">DNA synthesis</keyword>
<dbReference type="GO" id="GO:0006281">
    <property type="term" value="P:DNA repair"/>
    <property type="evidence" value="ECO:0007669"/>
    <property type="project" value="InterPro"/>
</dbReference>
<dbReference type="SUPFAM" id="SSF47802">
    <property type="entry name" value="DNA polymerase beta, N-terminal domain-like"/>
    <property type="match status" value="1"/>
</dbReference>
<dbReference type="SMART" id="SM00278">
    <property type="entry name" value="HhH1"/>
    <property type="match status" value="3"/>
</dbReference>
<dbReference type="SUPFAM" id="SSF158702">
    <property type="entry name" value="Sec63 N-terminal domain-like"/>
    <property type="match status" value="1"/>
</dbReference>
<accession>A0A6J4TJN7</accession>
<dbReference type="InterPro" id="IPR004013">
    <property type="entry name" value="PHP_dom"/>
</dbReference>
<dbReference type="Gene3D" id="3.20.20.140">
    <property type="entry name" value="Metal-dependent hydrolases"/>
    <property type="match status" value="1"/>
</dbReference>
<dbReference type="EMBL" id="CADCWE010000031">
    <property type="protein sequence ID" value="CAA9525647.1"/>
    <property type="molecule type" value="Genomic_DNA"/>
</dbReference>
<sequence>MTQMTNAEAAAVLDRYGRLMELAGENAFRVRAFVRAAETVRDLDRPFGDLARSGNLRRVSGIGPAIAAALTELASTGEYLALRTLEADVPATLLDVVAVPGLGAKTASRLFHELGIADLDALTRAADAGHIRALAGLGAKTEERILAGIAALARRSGRHRLGLLLPAGRRLVATIGSVLPPNTSVALAGSVRRMEETGADLDLVVGVADTQSATRAIEEMPEVARSTVLGMGTLRLRMQSGLDADVFVVRQDAFGTALVRATGPEAHLDLLGDPLPVAPDETAVYAALGMAWIPPELRQGRDEVALARAGTLPRLVTVADIRGEFHSHTTWSDGAGSVAEMAAAARAAGYDFLGISDHTRGLGVANGLDAGRLAAQRTEIASVNPGPVRIFAGAEVEVARDGRLDFDDPTLAALDVVIASLHVGLRQPRSQLTERLISVLENPHVDIVAHPSGRLIERREGGDFAWDRVFASAAHAGTALEINADPARLDLNGDLARQALAAGCLLTINGDAHHPSFAQIEYGVATARRAGASAEQILNCWSVDQVSAWLADRGGSGR</sequence>
<dbReference type="InterPro" id="IPR050243">
    <property type="entry name" value="PHP_phosphatase"/>
</dbReference>
<organism evidence="6">
    <name type="scientific">uncultured Thermomicrobiales bacterium</name>
    <dbReference type="NCBI Taxonomy" id="1645740"/>
    <lineage>
        <taxon>Bacteria</taxon>
        <taxon>Pseudomonadati</taxon>
        <taxon>Thermomicrobiota</taxon>
        <taxon>Thermomicrobia</taxon>
        <taxon>Thermomicrobiales</taxon>
        <taxon>environmental samples</taxon>
    </lineage>
</organism>
<dbReference type="InterPro" id="IPR003141">
    <property type="entry name" value="Pol/His_phosphatase_N"/>
</dbReference>
<dbReference type="InterPro" id="IPR003583">
    <property type="entry name" value="Hlx-hairpin-Hlx_DNA-bd_motif"/>
</dbReference>
<gene>
    <name evidence="6" type="ORF">AVDCRST_MAG73-526</name>
</gene>
<dbReference type="GO" id="GO:0003887">
    <property type="term" value="F:DNA-directed DNA polymerase activity"/>
    <property type="evidence" value="ECO:0007669"/>
    <property type="project" value="InterPro"/>
</dbReference>